<gene>
    <name evidence="1" type="ORF">B2A_14929</name>
</gene>
<dbReference type="EMBL" id="AUZZ01010862">
    <property type="protein sequence ID" value="EQD28473.1"/>
    <property type="molecule type" value="Genomic_DNA"/>
</dbReference>
<comment type="caution">
    <text evidence="1">The sequence shown here is derived from an EMBL/GenBank/DDBJ whole genome shotgun (WGS) entry which is preliminary data.</text>
</comment>
<name>T0Y5T2_9ZZZZ</name>
<reference evidence="1" key="1">
    <citation type="submission" date="2013-08" db="EMBL/GenBank/DDBJ databases">
        <authorList>
            <person name="Mendez C."/>
            <person name="Richter M."/>
            <person name="Ferrer M."/>
            <person name="Sanchez J."/>
        </authorList>
    </citation>
    <scope>NUCLEOTIDE SEQUENCE</scope>
</reference>
<dbReference type="AlphaFoldDB" id="T0Y5T2"/>
<proteinExistence type="predicted"/>
<organism evidence="1">
    <name type="scientific">mine drainage metagenome</name>
    <dbReference type="NCBI Taxonomy" id="410659"/>
    <lineage>
        <taxon>unclassified sequences</taxon>
        <taxon>metagenomes</taxon>
        <taxon>ecological metagenomes</taxon>
    </lineage>
</organism>
<feature type="non-terminal residue" evidence="1">
    <location>
        <position position="220"/>
    </location>
</feature>
<reference evidence="1" key="2">
    <citation type="journal article" date="2014" name="ISME J.">
        <title>Microbial stratification in low pH oxic and suboxic macroscopic growths along an acid mine drainage.</title>
        <authorList>
            <person name="Mendez-Garcia C."/>
            <person name="Mesa V."/>
            <person name="Sprenger R.R."/>
            <person name="Richter M."/>
            <person name="Diez M.S."/>
            <person name="Solano J."/>
            <person name="Bargiela R."/>
            <person name="Golyshina O.V."/>
            <person name="Manteca A."/>
            <person name="Ramos J.L."/>
            <person name="Gallego J.R."/>
            <person name="Llorente I."/>
            <person name="Martins Dos Santos V.A."/>
            <person name="Jensen O.N."/>
            <person name="Pelaez A.I."/>
            <person name="Sanchez J."/>
            <person name="Ferrer M."/>
        </authorList>
    </citation>
    <scope>NUCLEOTIDE SEQUENCE</scope>
</reference>
<protein>
    <submittedName>
        <fullName evidence="1">Transposase-like protein</fullName>
    </submittedName>
</protein>
<evidence type="ECO:0000313" key="1">
    <source>
        <dbReference type="EMBL" id="EQD28473.1"/>
    </source>
</evidence>
<accession>T0Y5T2</accession>
<sequence>MWRDSKLCVSDTMQYISGRGGKFITVLPSTRREEKWFHDYIQGNEVNWIKAQVHGSEDAFEIFESPLLSSEGYRIIWVWSSWKDSTDHDTRQKAMEKSMNAIAELNRKLSGRTRMKTREAVAVKADHAIAEEEEEMFRQAKRGRPGKDTVYTRSVRKRFRVNVNSMRENIAYDERCDGIFPLITNTDLTPEEVLQNYKYQPMLEKRNEQLKSVYSIMPVL</sequence>